<accession>A0AA96WNN1</accession>
<gene>
    <name evidence="1" type="ORF">Q2T42_15835</name>
</gene>
<sequence length="63" mass="7101">MATAITDNRWGRYTVEYYQRVYSLLEQLAQSETASDIVVEAAIQQMEQASLTLLQSGVVTDED</sequence>
<proteinExistence type="predicted"/>
<evidence type="ECO:0000313" key="1">
    <source>
        <dbReference type="EMBL" id="WNZ43326.1"/>
    </source>
</evidence>
<dbReference type="AlphaFoldDB" id="A0AA96WNN1"/>
<dbReference type="EMBL" id="CP130144">
    <property type="protein sequence ID" value="WNZ43326.1"/>
    <property type="molecule type" value="Genomic_DNA"/>
</dbReference>
<protein>
    <submittedName>
        <fullName evidence="1">Uncharacterized protein</fullName>
    </submittedName>
</protein>
<reference evidence="1" key="2">
    <citation type="submission" date="2023-07" db="EMBL/GenBank/DDBJ databases">
        <authorList>
            <person name="Bai X.-H."/>
            <person name="Wang H.-H."/>
            <person name="Wang J."/>
            <person name="Ma M.-Y."/>
            <person name="Hu H.-H."/>
            <person name="Song Z.-L."/>
            <person name="Ma H.-G."/>
            <person name="Fan Y."/>
            <person name="Du C.-Y."/>
            <person name="Xu J.-C."/>
        </authorList>
    </citation>
    <scope>NUCLEOTIDE SEQUENCE</scope>
    <source>
        <strain evidence="1">CZ1</strain>
    </source>
</reference>
<dbReference type="RefSeq" id="WP_316425658.1">
    <property type="nucleotide sequence ID" value="NZ_CP130144.1"/>
</dbReference>
<reference evidence="1" key="1">
    <citation type="journal article" date="2023" name="Plants (Basel)">
        <title>Genomic Analysis of Leptolyngbya boryana CZ1 Reveals Efficient Carbon Fixation Modules.</title>
        <authorList>
            <person name="Bai X."/>
            <person name="Wang H."/>
            <person name="Cheng W."/>
            <person name="Wang J."/>
            <person name="Ma M."/>
            <person name="Hu H."/>
            <person name="Song Z."/>
            <person name="Ma H."/>
            <person name="Fan Y."/>
            <person name="Du C."/>
            <person name="Xu J."/>
        </authorList>
    </citation>
    <scope>NUCLEOTIDE SEQUENCE</scope>
    <source>
        <strain evidence="1">CZ1</strain>
    </source>
</reference>
<organism evidence="1">
    <name type="scientific">Leptolyngbya boryana CZ1</name>
    <dbReference type="NCBI Taxonomy" id="3060204"/>
    <lineage>
        <taxon>Bacteria</taxon>
        <taxon>Bacillati</taxon>
        <taxon>Cyanobacteriota</taxon>
        <taxon>Cyanophyceae</taxon>
        <taxon>Leptolyngbyales</taxon>
        <taxon>Leptolyngbyaceae</taxon>
        <taxon>Leptolyngbya group</taxon>
        <taxon>Leptolyngbya</taxon>
    </lineage>
</organism>
<name>A0AA96WNN1_LEPBY</name>